<evidence type="ECO:0000256" key="2">
    <source>
        <dbReference type="ARBA" id="ARBA00022448"/>
    </source>
</evidence>
<keyword evidence="4 8" id="KW-0812">Transmembrane</keyword>
<protein>
    <submittedName>
        <fullName evidence="10">Outer membrane cobalamin translocator</fullName>
    </submittedName>
</protein>
<dbReference type="InterPro" id="IPR039426">
    <property type="entry name" value="TonB-dep_rcpt-like"/>
</dbReference>
<keyword evidence="5" id="KW-0732">Signal</keyword>
<dbReference type="Gene3D" id="2.170.130.10">
    <property type="entry name" value="TonB-dependent receptor, plug domain"/>
    <property type="match status" value="1"/>
</dbReference>
<dbReference type="Gene3D" id="2.40.170.20">
    <property type="entry name" value="TonB-dependent receptor, beta-barrel domain"/>
    <property type="match status" value="1"/>
</dbReference>
<dbReference type="EMBL" id="BAMD01000042">
    <property type="protein sequence ID" value="GAF04319.1"/>
    <property type="molecule type" value="Genomic_DNA"/>
</dbReference>
<reference evidence="10 11" key="1">
    <citation type="journal article" date="2014" name="Genome Announc.">
        <title>Draft Genome Sequence of Cytophaga fermentans JCM 21142T, a Facultative Anaerobe Isolated from Marine Mud.</title>
        <authorList>
            <person name="Starns D."/>
            <person name="Oshima K."/>
            <person name="Suda W."/>
            <person name="Iino T."/>
            <person name="Yuki M."/>
            <person name="Inoue J."/>
            <person name="Kitamura K."/>
            <person name="Iida T."/>
            <person name="Darby A."/>
            <person name="Hattori M."/>
            <person name="Ohkuma M."/>
        </authorList>
    </citation>
    <scope>NUCLEOTIDE SEQUENCE [LARGE SCALE GENOMIC DNA]</scope>
    <source>
        <strain evidence="10 11">JCM 21142</strain>
    </source>
</reference>
<evidence type="ECO:0000313" key="11">
    <source>
        <dbReference type="Proteomes" id="UP000019402"/>
    </source>
</evidence>
<sequence length="652" mass="74584">MHKIVGIAFFVFFTSVIQGQNLYLLNDSTHSVLADTFYIQEVDVLSPITQKYLVGSKTQLISPEQMEQMASQNLSDLLSTNTPIYIKSNAGGLSSFHFRGTSSDHTSVMVGGLTINSLTLGSSNPSNIPTFLFDKVNVLYGSSSASLGSGSIGGSIRLSSALNWTQGQKVELLASTGSFGAYTWGGKIFLGNGKFESVTRILSLEKKNDFKFKNTAIKDFSTGQFKTEKQKYASIDNMDVMQELNFKISDKESFTSMFWYTNSWHEVQPTIEANSSDTLIQQTYEDTHFRMWTNYKLQKRKIKFQLGAGYVYDDAISNGLQEESISTQRFISETSIQHQWKNFNYTIGAKYKHIVPDVYAYKNNPTEDRLDIFASLLMRYGTNTNVSINLRQQFVTSFSAPFTPSLGLEHNLWVQKNSVLKLSANIQKSYRIPTLNDRFWDQPNYKANENLKSEEGLAIEGGLKYTVSLEHFTLKSNIHYFYMDVDNWLMWIPKTEGWIAANILRVKSKGLEFHSDATIKLNKTNIQLSTNYTYNKAIRAASEIENDQLGRQLEYTPKHMANGSVSINYKEQGININGSYTGERYYNQAENKTLNDYFLLNISIYKYLKLKEHKLRMFLNINNVLSEKYQNEYRYAMPMIHYTLGIKYYFNN</sequence>
<comment type="caution">
    <text evidence="10">The sequence shown here is derived from an EMBL/GenBank/DDBJ whole genome shotgun (WGS) entry which is preliminary data.</text>
</comment>
<evidence type="ECO:0000259" key="9">
    <source>
        <dbReference type="Pfam" id="PF07715"/>
    </source>
</evidence>
<keyword evidence="11" id="KW-1185">Reference proteome</keyword>
<accession>W7YPK1</accession>
<evidence type="ECO:0000256" key="7">
    <source>
        <dbReference type="ARBA" id="ARBA00023237"/>
    </source>
</evidence>
<evidence type="ECO:0000256" key="4">
    <source>
        <dbReference type="ARBA" id="ARBA00022692"/>
    </source>
</evidence>
<dbReference type="InterPro" id="IPR037066">
    <property type="entry name" value="Plug_dom_sf"/>
</dbReference>
<dbReference type="PROSITE" id="PS52016">
    <property type="entry name" value="TONB_DEPENDENT_REC_3"/>
    <property type="match status" value="1"/>
</dbReference>
<dbReference type="OrthoDB" id="9762903at2"/>
<keyword evidence="2 8" id="KW-0813">Transport</keyword>
<dbReference type="GO" id="GO:0009279">
    <property type="term" value="C:cell outer membrane"/>
    <property type="evidence" value="ECO:0007669"/>
    <property type="project" value="UniProtKB-SubCell"/>
</dbReference>
<dbReference type="RefSeq" id="WP_027470580.1">
    <property type="nucleotide sequence ID" value="NZ_BAMD01000042.1"/>
</dbReference>
<proteinExistence type="inferred from homology"/>
<evidence type="ECO:0000256" key="8">
    <source>
        <dbReference type="PROSITE-ProRule" id="PRU01360"/>
    </source>
</evidence>
<dbReference type="GO" id="GO:0044718">
    <property type="term" value="P:siderophore transmembrane transport"/>
    <property type="evidence" value="ECO:0007669"/>
    <property type="project" value="TreeGrafter"/>
</dbReference>
<organism evidence="10 11">
    <name type="scientific">Saccharicrinis fermentans DSM 9555 = JCM 21142</name>
    <dbReference type="NCBI Taxonomy" id="869213"/>
    <lineage>
        <taxon>Bacteria</taxon>
        <taxon>Pseudomonadati</taxon>
        <taxon>Bacteroidota</taxon>
        <taxon>Bacteroidia</taxon>
        <taxon>Marinilabiliales</taxon>
        <taxon>Marinilabiliaceae</taxon>
        <taxon>Saccharicrinis</taxon>
    </lineage>
</organism>
<dbReference type="PANTHER" id="PTHR30069">
    <property type="entry name" value="TONB-DEPENDENT OUTER MEMBRANE RECEPTOR"/>
    <property type="match status" value="1"/>
</dbReference>
<dbReference type="Proteomes" id="UP000019402">
    <property type="component" value="Unassembled WGS sequence"/>
</dbReference>
<dbReference type="Pfam" id="PF07715">
    <property type="entry name" value="Plug"/>
    <property type="match status" value="1"/>
</dbReference>
<keyword evidence="7 8" id="KW-0998">Cell outer membrane</keyword>
<dbReference type="InterPro" id="IPR036942">
    <property type="entry name" value="Beta-barrel_TonB_sf"/>
</dbReference>
<dbReference type="InterPro" id="IPR012910">
    <property type="entry name" value="Plug_dom"/>
</dbReference>
<evidence type="ECO:0000256" key="1">
    <source>
        <dbReference type="ARBA" id="ARBA00004571"/>
    </source>
</evidence>
<name>W7YPK1_9BACT</name>
<evidence type="ECO:0000256" key="5">
    <source>
        <dbReference type="ARBA" id="ARBA00022729"/>
    </source>
</evidence>
<dbReference type="eggNOG" id="COG4206">
    <property type="taxonomic scope" value="Bacteria"/>
</dbReference>
<comment type="subcellular location">
    <subcellularLocation>
        <location evidence="1 8">Cell outer membrane</location>
        <topology evidence="1 8">Multi-pass membrane protein</topology>
    </subcellularLocation>
</comment>
<keyword evidence="3 8" id="KW-1134">Transmembrane beta strand</keyword>
<dbReference type="SUPFAM" id="SSF56935">
    <property type="entry name" value="Porins"/>
    <property type="match status" value="1"/>
</dbReference>
<keyword evidence="6 8" id="KW-0472">Membrane</keyword>
<feature type="domain" description="TonB-dependent receptor plug" evidence="9">
    <location>
        <begin position="56"/>
        <end position="154"/>
    </location>
</feature>
<evidence type="ECO:0000256" key="3">
    <source>
        <dbReference type="ARBA" id="ARBA00022452"/>
    </source>
</evidence>
<gene>
    <name evidence="10" type="ORF">JCM21142_73020</name>
</gene>
<evidence type="ECO:0000313" key="10">
    <source>
        <dbReference type="EMBL" id="GAF04319.1"/>
    </source>
</evidence>
<evidence type="ECO:0000256" key="6">
    <source>
        <dbReference type="ARBA" id="ARBA00023136"/>
    </source>
</evidence>
<dbReference type="AlphaFoldDB" id="W7YPK1"/>
<comment type="similarity">
    <text evidence="8">Belongs to the TonB-dependent receptor family.</text>
</comment>
<dbReference type="GO" id="GO:0015344">
    <property type="term" value="F:siderophore uptake transmembrane transporter activity"/>
    <property type="evidence" value="ECO:0007669"/>
    <property type="project" value="TreeGrafter"/>
</dbReference>
<dbReference type="STRING" id="869213.GCA_000517085_00568"/>
<dbReference type="PANTHER" id="PTHR30069:SF29">
    <property type="entry name" value="HEMOGLOBIN AND HEMOGLOBIN-HAPTOGLOBIN-BINDING PROTEIN 1-RELATED"/>
    <property type="match status" value="1"/>
</dbReference>